<dbReference type="AlphaFoldDB" id="A0A9N9MUX5"/>
<name>A0A9N9MUX5_9CUCU</name>
<proteinExistence type="predicted"/>
<dbReference type="OrthoDB" id="5562606at2759"/>
<feature type="region of interest" description="Disordered" evidence="1">
    <location>
        <begin position="209"/>
        <end position="231"/>
    </location>
</feature>
<feature type="compositionally biased region" description="Polar residues" evidence="1">
    <location>
        <begin position="154"/>
        <end position="173"/>
    </location>
</feature>
<gene>
    <name evidence="2" type="ORF">CEUTPL_LOCUS12447</name>
</gene>
<organism evidence="2 3">
    <name type="scientific">Ceutorhynchus assimilis</name>
    <name type="common">cabbage seed weevil</name>
    <dbReference type="NCBI Taxonomy" id="467358"/>
    <lineage>
        <taxon>Eukaryota</taxon>
        <taxon>Metazoa</taxon>
        <taxon>Ecdysozoa</taxon>
        <taxon>Arthropoda</taxon>
        <taxon>Hexapoda</taxon>
        <taxon>Insecta</taxon>
        <taxon>Pterygota</taxon>
        <taxon>Neoptera</taxon>
        <taxon>Endopterygota</taxon>
        <taxon>Coleoptera</taxon>
        <taxon>Polyphaga</taxon>
        <taxon>Cucujiformia</taxon>
        <taxon>Curculionidae</taxon>
        <taxon>Ceutorhynchinae</taxon>
        <taxon>Ceutorhynchus</taxon>
    </lineage>
</organism>
<sequence>MDFFKKLFGFPPQTHPGESRRPETIYPPQPFDDNLARFFSFEEDSFSHHFQQQIETFFDREMEEILKSFGMPSFGTSKLPSLEPHTPDSRDYYLKPNYPNEKVDEDVDGKLSVNDLDRFLKNPQKPAPLQKIIPDRFFNQSVSVKTIRNPDGSFETQKTVTDSEGNQETTVTKKQGEKEYTIIKKRDRDGKEEVHENMINMTEDEKYLFGNKKNNSNNPSSRSDLFDKFFK</sequence>
<feature type="compositionally biased region" description="Low complexity" evidence="1">
    <location>
        <begin position="211"/>
        <end position="223"/>
    </location>
</feature>
<dbReference type="PANTHER" id="PTHR14938">
    <property type="entry name" value="HCLS1-ASSOCIATED PROTEIN X-1"/>
    <property type="match status" value="1"/>
</dbReference>
<protein>
    <recommendedName>
        <fullName evidence="4">HCLS1-associated protein X-1</fullName>
    </recommendedName>
</protein>
<evidence type="ECO:0000256" key="1">
    <source>
        <dbReference type="SAM" id="MobiDB-lite"/>
    </source>
</evidence>
<dbReference type="GO" id="GO:0015629">
    <property type="term" value="C:actin cytoskeleton"/>
    <property type="evidence" value="ECO:0007669"/>
    <property type="project" value="TreeGrafter"/>
</dbReference>
<dbReference type="GO" id="GO:0030136">
    <property type="term" value="C:clathrin-coated vesicle"/>
    <property type="evidence" value="ECO:0007669"/>
    <property type="project" value="TreeGrafter"/>
</dbReference>
<accession>A0A9N9MUX5</accession>
<dbReference type="Proteomes" id="UP001152799">
    <property type="component" value="Chromosome 7"/>
</dbReference>
<dbReference type="EMBL" id="OU892283">
    <property type="protein sequence ID" value="CAG9772025.1"/>
    <property type="molecule type" value="Genomic_DNA"/>
</dbReference>
<reference evidence="2" key="1">
    <citation type="submission" date="2022-01" db="EMBL/GenBank/DDBJ databases">
        <authorList>
            <person name="King R."/>
        </authorList>
    </citation>
    <scope>NUCLEOTIDE SEQUENCE</scope>
</reference>
<dbReference type="PANTHER" id="PTHR14938:SF2">
    <property type="entry name" value="HCLS1-ASSOCIATED PROTEIN X-1"/>
    <property type="match status" value="1"/>
</dbReference>
<dbReference type="GO" id="GO:0030833">
    <property type="term" value="P:regulation of actin filament polymerization"/>
    <property type="evidence" value="ECO:0007669"/>
    <property type="project" value="TreeGrafter"/>
</dbReference>
<evidence type="ECO:0000313" key="3">
    <source>
        <dbReference type="Proteomes" id="UP001152799"/>
    </source>
</evidence>
<dbReference type="GO" id="GO:0005739">
    <property type="term" value="C:mitochondrion"/>
    <property type="evidence" value="ECO:0007669"/>
    <property type="project" value="TreeGrafter"/>
</dbReference>
<evidence type="ECO:0000313" key="2">
    <source>
        <dbReference type="EMBL" id="CAG9772025.1"/>
    </source>
</evidence>
<evidence type="ECO:0008006" key="4">
    <source>
        <dbReference type="Google" id="ProtNLM"/>
    </source>
</evidence>
<dbReference type="GO" id="GO:0043066">
    <property type="term" value="P:negative regulation of apoptotic process"/>
    <property type="evidence" value="ECO:0007669"/>
    <property type="project" value="InterPro"/>
</dbReference>
<dbReference type="GO" id="GO:0016529">
    <property type="term" value="C:sarcoplasmic reticulum"/>
    <property type="evidence" value="ECO:0007669"/>
    <property type="project" value="TreeGrafter"/>
</dbReference>
<dbReference type="InterPro" id="IPR017248">
    <property type="entry name" value="HAX-1"/>
</dbReference>
<dbReference type="GO" id="GO:0016324">
    <property type="term" value="C:apical plasma membrane"/>
    <property type="evidence" value="ECO:0007669"/>
    <property type="project" value="TreeGrafter"/>
</dbReference>
<feature type="region of interest" description="Disordered" evidence="1">
    <location>
        <begin position="153"/>
        <end position="175"/>
    </location>
</feature>
<keyword evidence="3" id="KW-1185">Reference proteome</keyword>